<dbReference type="GO" id="GO:0031573">
    <property type="term" value="P:mitotic intra-S DNA damage checkpoint signaling"/>
    <property type="evidence" value="ECO:0007669"/>
    <property type="project" value="TreeGrafter"/>
</dbReference>
<sequence>MGTAIYSEKDCVTARGGQQDSLIRLCLNIEELQPCLITLLTEKLLEVANDDESSSQANIPNLVLANLKWLDCIVDSDILTAKIVDIIQGSPLKIQQEIISFVPSIVEDANHPKVAE</sequence>
<evidence type="ECO:0000256" key="5">
    <source>
        <dbReference type="ARBA" id="ARBA00093456"/>
    </source>
</evidence>
<dbReference type="GO" id="GO:0005634">
    <property type="term" value="C:nucleus"/>
    <property type="evidence" value="ECO:0007669"/>
    <property type="project" value="UniProtKB-SubCell"/>
</dbReference>
<dbReference type="PANTHER" id="PTHR32086:SF0">
    <property type="entry name" value="FANCONI ANEMIA GROUP D2 PROTEIN"/>
    <property type="match status" value="1"/>
</dbReference>
<keyword evidence="2" id="KW-1017">Isopeptide bond</keyword>
<organism evidence="6 7">
    <name type="scientific">Cherax quadricarinatus</name>
    <name type="common">Australian red claw crayfish</name>
    <dbReference type="NCBI Taxonomy" id="27406"/>
    <lineage>
        <taxon>Eukaryota</taxon>
        <taxon>Metazoa</taxon>
        <taxon>Ecdysozoa</taxon>
        <taxon>Arthropoda</taxon>
        <taxon>Crustacea</taxon>
        <taxon>Multicrustacea</taxon>
        <taxon>Malacostraca</taxon>
        <taxon>Eumalacostraca</taxon>
        <taxon>Eucarida</taxon>
        <taxon>Decapoda</taxon>
        <taxon>Pleocyemata</taxon>
        <taxon>Astacidea</taxon>
        <taxon>Parastacoidea</taxon>
        <taxon>Parastacidae</taxon>
        <taxon>Cherax</taxon>
    </lineage>
</organism>
<dbReference type="GO" id="GO:0036297">
    <property type="term" value="P:interstrand cross-link repair"/>
    <property type="evidence" value="ECO:0007669"/>
    <property type="project" value="TreeGrafter"/>
</dbReference>
<dbReference type="GO" id="GO:0007129">
    <property type="term" value="P:homologous chromosome pairing at meiosis"/>
    <property type="evidence" value="ECO:0007669"/>
    <property type="project" value="TreeGrafter"/>
</dbReference>
<keyword evidence="4" id="KW-0539">Nucleus</keyword>
<accession>A0AAW0WHB7</accession>
<dbReference type="GO" id="GO:0000793">
    <property type="term" value="C:condensed chromosome"/>
    <property type="evidence" value="ECO:0007669"/>
    <property type="project" value="TreeGrafter"/>
</dbReference>
<proteinExistence type="inferred from homology"/>
<keyword evidence="7" id="KW-1185">Reference proteome</keyword>
<evidence type="ECO:0000256" key="4">
    <source>
        <dbReference type="ARBA" id="ARBA00023242"/>
    </source>
</evidence>
<comment type="subcellular location">
    <subcellularLocation>
        <location evidence="1">Nucleus</location>
    </subcellularLocation>
</comment>
<dbReference type="Proteomes" id="UP001445076">
    <property type="component" value="Unassembled WGS sequence"/>
</dbReference>
<dbReference type="Pfam" id="PF14631">
    <property type="entry name" value="FancD2"/>
    <property type="match status" value="1"/>
</dbReference>
<feature type="non-terminal residue" evidence="6">
    <location>
        <position position="116"/>
    </location>
</feature>
<dbReference type="AlphaFoldDB" id="A0AAW0WHB7"/>
<dbReference type="EMBL" id="JARKIK010000078">
    <property type="protein sequence ID" value="KAK8726852.1"/>
    <property type="molecule type" value="Genomic_DNA"/>
</dbReference>
<reference evidence="6 7" key="1">
    <citation type="journal article" date="2024" name="BMC Genomics">
        <title>Genome assembly of redclaw crayfish (Cherax quadricarinatus) provides insights into its immune adaptation and hypoxia tolerance.</title>
        <authorList>
            <person name="Liu Z."/>
            <person name="Zheng J."/>
            <person name="Li H."/>
            <person name="Fang K."/>
            <person name="Wang S."/>
            <person name="He J."/>
            <person name="Zhou D."/>
            <person name="Weng S."/>
            <person name="Chi M."/>
            <person name="Gu Z."/>
            <person name="He J."/>
            <person name="Li F."/>
            <person name="Wang M."/>
        </authorList>
    </citation>
    <scope>NUCLEOTIDE SEQUENCE [LARGE SCALE GENOMIC DNA]</scope>
    <source>
        <strain evidence="6">ZL_2023a</strain>
    </source>
</reference>
<name>A0AAW0WHB7_CHEQU</name>
<dbReference type="PANTHER" id="PTHR32086">
    <property type="entry name" value="FANCONI ANEMIA GROUP D2 PROTEIN"/>
    <property type="match status" value="1"/>
</dbReference>
<protein>
    <submittedName>
        <fullName evidence="6">Uncharacterized protein</fullName>
    </submittedName>
</protein>
<comment type="caution">
    <text evidence="6">The sequence shown here is derived from an EMBL/GenBank/DDBJ whole genome shotgun (WGS) entry which is preliminary data.</text>
</comment>
<evidence type="ECO:0000256" key="2">
    <source>
        <dbReference type="ARBA" id="ARBA00022499"/>
    </source>
</evidence>
<keyword evidence="3" id="KW-0832">Ubl conjugation</keyword>
<evidence type="ECO:0000313" key="6">
    <source>
        <dbReference type="EMBL" id="KAK8726852.1"/>
    </source>
</evidence>
<evidence type="ECO:0000256" key="3">
    <source>
        <dbReference type="ARBA" id="ARBA00022843"/>
    </source>
</evidence>
<dbReference type="InterPro" id="IPR029448">
    <property type="entry name" value="FANCD2"/>
</dbReference>
<dbReference type="GO" id="GO:0070182">
    <property type="term" value="F:DNA polymerase binding"/>
    <property type="evidence" value="ECO:0007669"/>
    <property type="project" value="TreeGrafter"/>
</dbReference>
<evidence type="ECO:0000313" key="7">
    <source>
        <dbReference type="Proteomes" id="UP001445076"/>
    </source>
</evidence>
<evidence type="ECO:0000256" key="1">
    <source>
        <dbReference type="ARBA" id="ARBA00004123"/>
    </source>
</evidence>
<comment type="similarity">
    <text evidence="5">Belongs to the Fanconi anemia protein FANCD2 family.</text>
</comment>
<dbReference type="GO" id="GO:1990918">
    <property type="term" value="P:double-strand break repair involved in meiotic recombination"/>
    <property type="evidence" value="ECO:0007669"/>
    <property type="project" value="TreeGrafter"/>
</dbReference>
<gene>
    <name evidence="6" type="ORF">OTU49_010095</name>
</gene>